<dbReference type="InterPro" id="IPR036034">
    <property type="entry name" value="PDZ_sf"/>
</dbReference>
<keyword evidence="5" id="KW-1185">Reference proteome</keyword>
<evidence type="ECO:0000256" key="3">
    <source>
        <dbReference type="PROSITE-ProRule" id="PRU00023"/>
    </source>
</evidence>
<feature type="repeat" description="ANK" evidence="3">
    <location>
        <begin position="326"/>
        <end position="358"/>
    </location>
</feature>
<evidence type="ECO:0000256" key="1">
    <source>
        <dbReference type="ARBA" id="ARBA00022737"/>
    </source>
</evidence>
<sequence length="608" mass="68929">MYGDASRLARAQQRRKAGVKHVPAEVKWERVPRRSFSGTFDNLMLTLKVVPGADGLNAVVVGWKTPIDDHDAAAGSCEKQMLEVDCLRKEFVAKNRTFKNWETAWLLMNDRPEELEEYLELRPKIANFRERVALMKKTEEKVEAEQQWRRYHELKLRCERLLEAREVLRDVKRIKDCSFQDMKQADQHLEKLFELERETAERISEDHVLADQQGCSISELFPAVQAGMIITEVNGIMTENLPWVEVHQLIQDAHHPHMLQFRRYDFRLNSVSSKWETLQAVRERAQYIGDPRVGRELFLQACRAGTEDVVAQYLREGQEVDARDTTQCTGLHYSASNSHLGVIKILIEAKATLEVRDANWETPLVTTCRRGECEGATMLIANGARCDVRDRAGRSAFIHGILSGSVAMVVLLLQLIDEDTMRWQPDKIWKWTPLHYAVSAKLPSIVDVLLKHHASPYALSADGKTPIVLAQGELHEVQTLIQQFISNEPAQCVLPGGLDRGALWLGSREAAYPQFATDRGFTSVLSIFDRGQKDPKIRWLSDPGENKAIVQCEIMINMPETTEDAAAWYTLTGLLKTCTEFIHKAIESSPIIISSPASIQSTLTSPHS</sequence>
<dbReference type="PROSITE" id="PS50088">
    <property type="entry name" value="ANK_REPEAT"/>
    <property type="match status" value="1"/>
</dbReference>
<keyword evidence="1" id="KW-0677">Repeat</keyword>
<gene>
    <name evidence="4" type="ORF">PECAL_3P18290</name>
</gene>
<name>A0A8J2SHG3_9STRA</name>
<dbReference type="OrthoDB" id="20872at2759"/>
<comment type="caution">
    <text evidence="4">The sequence shown here is derived from an EMBL/GenBank/DDBJ whole genome shotgun (WGS) entry which is preliminary data.</text>
</comment>
<dbReference type="PANTHER" id="PTHR24171:SF10">
    <property type="entry name" value="ANKYRIN REPEAT DOMAIN-CONTAINING PROTEIN 29-LIKE"/>
    <property type="match status" value="1"/>
</dbReference>
<dbReference type="SMART" id="SM00248">
    <property type="entry name" value="ANK"/>
    <property type="match status" value="5"/>
</dbReference>
<dbReference type="PANTHER" id="PTHR24171">
    <property type="entry name" value="ANKYRIN REPEAT DOMAIN-CONTAINING PROTEIN 39-RELATED"/>
    <property type="match status" value="1"/>
</dbReference>
<dbReference type="Pfam" id="PF00023">
    <property type="entry name" value="Ank"/>
    <property type="match status" value="1"/>
</dbReference>
<dbReference type="Gene3D" id="1.25.40.20">
    <property type="entry name" value="Ankyrin repeat-containing domain"/>
    <property type="match status" value="2"/>
</dbReference>
<protein>
    <submittedName>
        <fullName evidence="4">Uncharacterized protein</fullName>
    </submittedName>
</protein>
<evidence type="ECO:0000256" key="2">
    <source>
        <dbReference type="ARBA" id="ARBA00023043"/>
    </source>
</evidence>
<proteinExistence type="predicted"/>
<dbReference type="Pfam" id="PF12796">
    <property type="entry name" value="Ank_2"/>
    <property type="match status" value="1"/>
</dbReference>
<dbReference type="Proteomes" id="UP000789595">
    <property type="component" value="Unassembled WGS sequence"/>
</dbReference>
<dbReference type="SUPFAM" id="SSF48403">
    <property type="entry name" value="Ankyrin repeat"/>
    <property type="match status" value="1"/>
</dbReference>
<evidence type="ECO:0000313" key="5">
    <source>
        <dbReference type="Proteomes" id="UP000789595"/>
    </source>
</evidence>
<organism evidence="4 5">
    <name type="scientific">Pelagomonas calceolata</name>
    <dbReference type="NCBI Taxonomy" id="35677"/>
    <lineage>
        <taxon>Eukaryota</taxon>
        <taxon>Sar</taxon>
        <taxon>Stramenopiles</taxon>
        <taxon>Ochrophyta</taxon>
        <taxon>Pelagophyceae</taxon>
        <taxon>Pelagomonadales</taxon>
        <taxon>Pelagomonadaceae</taxon>
        <taxon>Pelagomonas</taxon>
    </lineage>
</organism>
<dbReference type="InterPro" id="IPR036770">
    <property type="entry name" value="Ankyrin_rpt-contain_sf"/>
</dbReference>
<dbReference type="AlphaFoldDB" id="A0A8J2SHG3"/>
<dbReference type="EMBL" id="CAKKNE010000003">
    <property type="protein sequence ID" value="CAH0371870.1"/>
    <property type="molecule type" value="Genomic_DNA"/>
</dbReference>
<reference evidence="4" key="1">
    <citation type="submission" date="2021-11" db="EMBL/GenBank/DDBJ databases">
        <authorList>
            <consortium name="Genoscope - CEA"/>
            <person name="William W."/>
        </authorList>
    </citation>
    <scope>NUCLEOTIDE SEQUENCE</scope>
</reference>
<dbReference type="InterPro" id="IPR002110">
    <property type="entry name" value="Ankyrin_rpt"/>
</dbReference>
<dbReference type="SUPFAM" id="SSF50156">
    <property type="entry name" value="PDZ domain-like"/>
    <property type="match status" value="1"/>
</dbReference>
<evidence type="ECO:0000313" key="4">
    <source>
        <dbReference type="EMBL" id="CAH0371870.1"/>
    </source>
</evidence>
<keyword evidence="2 3" id="KW-0040">ANK repeat</keyword>
<accession>A0A8J2SHG3</accession>